<dbReference type="InterPro" id="IPR000182">
    <property type="entry name" value="GNAT_dom"/>
</dbReference>
<dbReference type="Pfam" id="PF00583">
    <property type="entry name" value="Acetyltransf_1"/>
    <property type="match status" value="1"/>
</dbReference>
<dbReference type="Gene3D" id="3.40.630.30">
    <property type="match status" value="1"/>
</dbReference>
<gene>
    <name evidence="2" type="ORF">ACFSAS_09320</name>
</gene>
<proteinExistence type="predicted"/>
<organism evidence="2 3">
    <name type="scientific">Halobellus litoreus</name>
    <dbReference type="NCBI Taxonomy" id="755310"/>
    <lineage>
        <taxon>Archaea</taxon>
        <taxon>Methanobacteriati</taxon>
        <taxon>Methanobacteriota</taxon>
        <taxon>Stenosarchaea group</taxon>
        <taxon>Halobacteria</taxon>
        <taxon>Halobacteriales</taxon>
        <taxon>Haloferacaceae</taxon>
        <taxon>Halobellus</taxon>
    </lineage>
</organism>
<reference evidence="2 3" key="1">
    <citation type="journal article" date="2019" name="Int. J. Syst. Evol. Microbiol.">
        <title>The Global Catalogue of Microorganisms (GCM) 10K type strain sequencing project: providing services to taxonomists for standard genome sequencing and annotation.</title>
        <authorList>
            <consortium name="The Broad Institute Genomics Platform"/>
            <consortium name="The Broad Institute Genome Sequencing Center for Infectious Disease"/>
            <person name="Wu L."/>
            <person name="Ma J."/>
        </authorList>
    </citation>
    <scope>NUCLEOTIDE SEQUENCE [LARGE SCALE GENOMIC DNA]</scope>
    <source>
        <strain evidence="2 3">CGMCC 1.10387</strain>
    </source>
</reference>
<dbReference type="InterPro" id="IPR016181">
    <property type="entry name" value="Acyl_CoA_acyltransferase"/>
</dbReference>
<dbReference type="EMBL" id="JBHUDP010000002">
    <property type="protein sequence ID" value="MFD1685809.1"/>
    <property type="molecule type" value="Genomic_DNA"/>
</dbReference>
<dbReference type="Proteomes" id="UP001597092">
    <property type="component" value="Unassembled WGS sequence"/>
</dbReference>
<keyword evidence="2" id="KW-0012">Acyltransferase</keyword>
<dbReference type="RefSeq" id="WP_256306099.1">
    <property type="nucleotide sequence ID" value="NZ_JANHAW010000001.1"/>
</dbReference>
<comment type="caution">
    <text evidence="2">The sequence shown here is derived from an EMBL/GenBank/DDBJ whole genome shotgun (WGS) entry which is preliminary data.</text>
</comment>
<evidence type="ECO:0000259" key="1">
    <source>
        <dbReference type="PROSITE" id="PS51186"/>
    </source>
</evidence>
<protein>
    <submittedName>
        <fullName evidence="2">GNAT family N-acetyltransferase</fullName>
        <ecNumber evidence="2">2.3.-.-</ecNumber>
    </submittedName>
</protein>
<evidence type="ECO:0000313" key="2">
    <source>
        <dbReference type="EMBL" id="MFD1685809.1"/>
    </source>
</evidence>
<dbReference type="SUPFAM" id="SSF55729">
    <property type="entry name" value="Acyl-CoA N-acyltransferases (Nat)"/>
    <property type="match status" value="1"/>
</dbReference>
<keyword evidence="2" id="KW-0808">Transferase</keyword>
<feature type="domain" description="N-acetyltransferase" evidence="1">
    <location>
        <begin position="46"/>
        <end position="190"/>
    </location>
</feature>
<name>A0ABD6DWY7_9EURY</name>
<dbReference type="PANTHER" id="PTHR43072">
    <property type="entry name" value="N-ACETYLTRANSFERASE"/>
    <property type="match status" value="1"/>
</dbReference>
<dbReference type="AlphaFoldDB" id="A0ABD6DWY7"/>
<evidence type="ECO:0000313" key="3">
    <source>
        <dbReference type="Proteomes" id="UP001597092"/>
    </source>
</evidence>
<accession>A0ABD6DWY7</accession>
<dbReference type="CDD" id="cd04301">
    <property type="entry name" value="NAT_SF"/>
    <property type="match status" value="1"/>
</dbReference>
<dbReference type="EC" id="2.3.-.-" evidence="2"/>
<dbReference type="GO" id="GO:0016746">
    <property type="term" value="F:acyltransferase activity"/>
    <property type="evidence" value="ECO:0007669"/>
    <property type="project" value="UniProtKB-KW"/>
</dbReference>
<dbReference type="PANTHER" id="PTHR43072:SF60">
    <property type="entry name" value="L-2,4-DIAMINOBUTYRIC ACID ACETYLTRANSFERASE"/>
    <property type="match status" value="1"/>
</dbReference>
<keyword evidence="3" id="KW-1185">Reference proteome</keyword>
<sequence>MSEQAAADGRVRPYDRETDREALWELKRGFETGIGEGTGGDDKGAVYEEKLTDEYRERWLAWVDRCVEEDPGCVVVAAADPADSTATVGDSPADSKRRGDADLVGYAFVLPESLSFVWDAAVLNEIFVAPEERGTGVADDLMKAAVECARSQNLPLDRMVLDVDRENDRARAFYERYGFEHWGEMVAREL</sequence>
<dbReference type="PROSITE" id="PS51186">
    <property type="entry name" value="GNAT"/>
    <property type="match status" value="1"/>
</dbReference>